<accession>A0A8R1HLW0</accession>
<keyword evidence="2" id="KW-1185">Reference proteome</keyword>
<reference evidence="2" key="1">
    <citation type="submission" date="2010-08" db="EMBL/GenBank/DDBJ databases">
        <authorList>
            <consortium name="Caenorhabditis japonica Sequencing Consortium"/>
            <person name="Wilson R.K."/>
        </authorList>
    </citation>
    <scope>NUCLEOTIDE SEQUENCE [LARGE SCALE GENOMIC DNA]</scope>
    <source>
        <strain evidence="2">DF5081</strain>
    </source>
</reference>
<evidence type="ECO:0000313" key="1">
    <source>
        <dbReference type="EnsemblMetazoa" id="CJA01493.1"/>
    </source>
</evidence>
<dbReference type="AlphaFoldDB" id="A0A8R1HLW0"/>
<protein>
    <submittedName>
        <fullName evidence="1">Uncharacterized protein</fullName>
    </submittedName>
</protein>
<proteinExistence type="predicted"/>
<dbReference type="Proteomes" id="UP000005237">
    <property type="component" value="Unassembled WGS sequence"/>
</dbReference>
<sequence length="80" mass="8746">MKKTIVAWTDESLCVLKMGSSCPSGFKENQIKLSVQTDVNPKDTGHNGEQLIVMGKGGETSLVRSTYDSLYTLTLTTCCR</sequence>
<name>A0A8R1HLW0_CAEJA</name>
<evidence type="ECO:0000313" key="2">
    <source>
        <dbReference type="Proteomes" id="UP000005237"/>
    </source>
</evidence>
<reference evidence="1" key="2">
    <citation type="submission" date="2022-06" db="UniProtKB">
        <authorList>
            <consortium name="EnsemblMetazoa"/>
        </authorList>
    </citation>
    <scope>IDENTIFICATION</scope>
    <source>
        <strain evidence="1">DF5081</strain>
    </source>
</reference>
<organism evidence="1 2">
    <name type="scientific">Caenorhabditis japonica</name>
    <dbReference type="NCBI Taxonomy" id="281687"/>
    <lineage>
        <taxon>Eukaryota</taxon>
        <taxon>Metazoa</taxon>
        <taxon>Ecdysozoa</taxon>
        <taxon>Nematoda</taxon>
        <taxon>Chromadorea</taxon>
        <taxon>Rhabditida</taxon>
        <taxon>Rhabditina</taxon>
        <taxon>Rhabditomorpha</taxon>
        <taxon>Rhabditoidea</taxon>
        <taxon>Rhabditidae</taxon>
        <taxon>Peloderinae</taxon>
        <taxon>Caenorhabditis</taxon>
    </lineage>
</organism>
<dbReference type="EnsemblMetazoa" id="CJA01493.1">
    <property type="protein sequence ID" value="CJA01493.1"/>
    <property type="gene ID" value="WBGene00120697"/>
</dbReference>